<sequence>MPSLEKLIYIPHGRVNEHPLTMVLMVDGEAFGKYKKDHSIPLVEVVDSFDVLKYENPGTAGLLNKPSYQELNDVFGTTDEYKIVEYMLENGTLSGHVRSS</sequence>
<dbReference type="SUPFAM" id="SSF89895">
    <property type="entry name" value="FYSH domain"/>
    <property type="match status" value="1"/>
</dbReference>
<dbReference type="InterPro" id="IPR036786">
    <property type="entry name" value="Ribosome_mat_SBDS_N_sf"/>
</dbReference>
<reference evidence="2 3" key="1">
    <citation type="journal article" date="2015" name="Plant Cell">
        <title>Oil accumulation by the oleaginous diatom Fistulifera solaris as revealed by the genome and transcriptome.</title>
        <authorList>
            <person name="Tanaka T."/>
            <person name="Maeda Y."/>
            <person name="Veluchamy A."/>
            <person name="Tanaka M."/>
            <person name="Abida H."/>
            <person name="Marechal E."/>
            <person name="Bowler C."/>
            <person name="Muto M."/>
            <person name="Sunaga Y."/>
            <person name="Tanaka M."/>
            <person name="Yoshino T."/>
            <person name="Taniguchi T."/>
            <person name="Fukuda Y."/>
            <person name="Nemoto M."/>
            <person name="Matsumoto M."/>
            <person name="Wong P.S."/>
            <person name="Aburatani S."/>
            <person name="Fujibuchi W."/>
        </authorList>
    </citation>
    <scope>NUCLEOTIDE SEQUENCE [LARGE SCALE GENOMIC DNA]</scope>
    <source>
        <strain evidence="2 3">JPCC DA0580</strain>
    </source>
</reference>
<feature type="domain" description="Ribosome maturation protein SDO1/SBDS N-terminal" evidence="1">
    <location>
        <begin position="22"/>
        <end position="94"/>
    </location>
</feature>
<dbReference type="Proteomes" id="UP000198406">
    <property type="component" value="Unassembled WGS sequence"/>
</dbReference>
<keyword evidence="3" id="KW-1185">Reference proteome</keyword>
<proteinExistence type="predicted"/>
<dbReference type="AlphaFoldDB" id="A0A1Z5K4S6"/>
<evidence type="ECO:0000259" key="1">
    <source>
        <dbReference type="Pfam" id="PF01172"/>
    </source>
</evidence>
<organism evidence="2 3">
    <name type="scientific">Fistulifera solaris</name>
    <name type="common">Oleaginous diatom</name>
    <dbReference type="NCBI Taxonomy" id="1519565"/>
    <lineage>
        <taxon>Eukaryota</taxon>
        <taxon>Sar</taxon>
        <taxon>Stramenopiles</taxon>
        <taxon>Ochrophyta</taxon>
        <taxon>Bacillariophyta</taxon>
        <taxon>Bacillariophyceae</taxon>
        <taxon>Bacillariophycidae</taxon>
        <taxon>Naviculales</taxon>
        <taxon>Naviculaceae</taxon>
        <taxon>Fistulifera</taxon>
    </lineage>
</organism>
<dbReference type="InParanoid" id="A0A1Z5K4S6"/>
<protein>
    <recommendedName>
        <fullName evidence="1">Ribosome maturation protein SDO1/SBDS N-terminal domain-containing protein</fullName>
    </recommendedName>
</protein>
<dbReference type="EMBL" id="BDSP01000161">
    <property type="protein sequence ID" value="GAX21219.1"/>
    <property type="molecule type" value="Genomic_DNA"/>
</dbReference>
<dbReference type="OrthoDB" id="42177at2759"/>
<comment type="caution">
    <text evidence="2">The sequence shown here is derived from an EMBL/GenBank/DDBJ whole genome shotgun (WGS) entry which is preliminary data.</text>
</comment>
<name>A0A1Z5K4S6_FISSO</name>
<dbReference type="Pfam" id="PF01172">
    <property type="entry name" value="SBDS_N"/>
    <property type="match status" value="1"/>
</dbReference>
<gene>
    <name evidence="2" type="ORF">FisN_23Lh163</name>
</gene>
<dbReference type="Gene3D" id="3.30.1250.10">
    <property type="entry name" value="Ribosome maturation protein SBDS, N-terminal domain"/>
    <property type="match status" value="1"/>
</dbReference>
<evidence type="ECO:0000313" key="3">
    <source>
        <dbReference type="Proteomes" id="UP000198406"/>
    </source>
</evidence>
<accession>A0A1Z5K4S6</accession>
<dbReference type="InterPro" id="IPR019783">
    <property type="entry name" value="SDO1/SBDS_N"/>
</dbReference>
<evidence type="ECO:0000313" key="2">
    <source>
        <dbReference type="EMBL" id="GAX21219.1"/>
    </source>
</evidence>